<dbReference type="AlphaFoldDB" id="A0A0S2W3I2"/>
<dbReference type="STRING" id="1297617.IB211_01401"/>
<organism evidence="1 2">
    <name type="scientific">Intestinimonas butyriciproducens</name>
    <dbReference type="NCBI Taxonomy" id="1297617"/>
    <lineage>
        <taxon>Bacteria</taxon>
        <taxon>Bacillati</taxon>
        <taxon>Bacillota</taxon>
        <taxon>Clostridia</taxon>
        <taxon>Eubacteriales</taxon>
        <taxon>Intestinimonas</taxon>
    </lineage>
</organism>
<gene>
    <name evidence="1" type="ORF">IB211_01401</name>
</gene>
<reference evidence="2" key="2">
    <citation type="submission" date="2015-04" db="EMBL/GenBank/DDBJ databases">
        <title>A butyrogenic pathway from the amino acid lysine in a human gut commensal.</title>
        <authorList>
            <person name="de Vos W.M."/>
            <person name="Bui N.T.P."/>
            <person name="Plugge C.M."/>
            <person name="Ritari J."/>
        </authorList>
    </citation>
    <scope>NUCLEOTIDE SEQUENCE [LARGE SCALE GENOMIC DNA]</scope>
    <source>
        <strain evidence="2">AF211</strain>
    </source>
</reference>
<dbReference type="KEGG" id="ibu:IB211_01401"/>
<evidence type="ECO:0000313" key="1">
    <source>
        <dbReference type="EMBL" id="ALP93794.1"/>
    </source>
</evidence>
<proteinExistence type="predicted"/>
<protein>
    <submittedName>
        <fullName evidence="1">Uncharacterized protein</fullName>
    </submittedName>
</protein>
<keyword evidence="2" id="KW-1185">Reference proteome</keyword>
<evidence type="ECO:0000313" key="2">
    <source>
        <dbReference type="Proteomes" id="UP000064844"/>
    </source>
</evidence>
<dbReference type="EMBL" id="CP011307">
    <property type="protein sequence ID" value="ALP93794.1"/>
    <property type="molecule type" value="Genomic_DNA"/>
</dbReference>
<sequence>MKRRFQGYAPSFPMASAALTGQAVVKVHYTLWTGGSSRDREKRTFFRQTRRRPPLSCCGTGLLESLVRPVFVRRSTK</sequence>
<accession>A0A0S2W3I2</accession>
<name>A0A0S2W3I2_9FIRM</name>
<dbReference type="Proteomes" id="UP000064844">
    <property type="component" value="Chromosome"/>
</dbReference>
<reference evidence="1 2" key="1">
    <citation type="journal article" date="2015" name="Nat. Commun.">
        <title>Production of butyrate from lysine and the Amadori product fructoselysine by a human gut commensal.</title>
        <authorList>
            <person name="Bui T.P."/>
            <person name="Ritari J."/>
            <person name="Boeren S."/>
            <person name="de Waard P."/>
            <person name="Plugge C.M."/>
            <person name="de Vos W.M."/>
        </authorList>
    </citation>
    <scope>NUCLEOTIDE SEQUENCE [LARGE SCALE GENOMIC DNA]</scope>
    <source>
        <strain evidence="1 2">AF211</strain>
    </source>
</reference>